<keyword evidence="2" id="KW-0472">Membrane</keyword>
<evidence type="ECO:0000313" key="3">
    <source>
        <dbReference type="EMBL" id="CDR34531.1"/>
    </source>
</evidence>
<keyword evidence="4" id="KW-1185">Reference proteome</keyword>
<dbReference type="RefSeq" id="WP_041018054.1">
    <property type="nucleotide sequence ID" value="NZ_CCEJ010000008.1"/>
</dbReference>
<protein>
    <submittedName>
        <fullName evidence="3">Conserved putative membrane protein</fullName>
    </submittedName>
</protein>
<evidence type="ECO:0000256" key="2">
    <source>
        <dbReference type="SAM" id="Phobius"/>
    </source>
</evidence>
<accession>A0A090CZU9</accession>
<comment type="caution">
    <text evidence="3">The sequence shown here is derived from an EMBL/GenBank/DDBJ whole genome shotgun (WGS) entry which is preliminary data.</text>
</comment>
<organism evidence="3 4">
    <name type="scientific">Candidatus Criblamydia sequanensis CRIB-18</name>
    <dbReference type="NCBI Taxonomy" id="1437425"/>
    <lineage>
        <taxon>Bacteria</taxon>
        <taxon>Pseudomonadati</taxon>
        <taxon>Chlamydiota</taxon>
        <taxon>Chlamydiia</taxon>
        <taxon>Parachlamydiales</taxon>
        <taxon>Candidatus Criblamydiaceae</taxon>
        <taxon>Candidatus Criblamydia</taxon>
    </lineage>
</organism>
<feature type="region of interest" description="Disordered" evidence="1">
    <location>
        <begin position="1"/>
        <end position="21"/>
    </location>
</feature>
<evidence type="ECO:0000313" key="4">
    <source>
        <dbReference type="Proteomes" id="UP000031552"/>
    </source>
</evidence>
<keyword evidence="2" id="KW-0812">Transmembrane</keyword>
<dbReference type="AlphaFoldDB" id="A0A090CZU9"/>
<name>A0A090CZU9_9BACT</name>
<evidence type="ECO:0000256" key="1">
    <source>
        <dbReference type="SAM" id="MobiDB-lite"/>
    </source>
</evidence>
<keyword evidence="2" id="KW-1133">Transmembrane helix</keyword>
<proteinExistence type="predicted"/>
<reference evidence="3" key="2">
    <citation type="submission" date="2014-09" db="EMBL/GenBank/DDBJ databases">
        <title>Criblamydia sequanensis harbors a mega-plasmid encoding arsenite resistance.</title>
        <authorList>
            <person name="Bertelli C."/>
            <person name="Goesmann A."/>
            <person name="Greub G."/>
        </authorList>
    </citation>
    <scope>NUCLEOTIDE SEQUENCE [LARGE SCALE GENOMIC DNA]</scope>
    <source>
        <strain evidence="3">CRIB-18</strain>
    </source>
</reference>
<feature type="transmembrane region" description="Helical" evidence="2">
    <location>
        <begin position="43"/>
        <end position="74"/>
    </location>
</feature>
<gene>
    <name evidence="3" type="ORF">CSEC_1720</name>
</gene>
<dbReference type="EMBL" id="CCEJ010000008">
    <property type="protein sequence ID" value="CDR34531.1"/>
    <property type="molecule type" value="Genomic_DNA"/>
</dbReference>
<dbReference type="Proteomes" id="UP000031552">
    <property type="component" value="Unassembled WGS sequence"/>
</dbReference>
<dbReference type="eggNOG" id="ENOG5032Z2R">
    <property type="taxonomic scope" value="Bacteria"/>
</dbReference>
<reference evidence="3" key="1">
    <citation type="submission" date="2013-12" db="EMBL/GenBank/DDBJ databases">
        <authorList>
            <person name="Linke B."/>
        </authorList>
    </citation>
    <scope>NUCLEOTIDE SEQUENCE [LARGE SCALE GENOMIC DNA]</scope>
    <source>
        <strain evidence="3">CRIB-18</strain>
    </source>
</reference>
<feature type="transmembrane region" description="Helical" evidence="2">
    <location>
        <begin position="94"/>
        <end position="124"/>
    </location>
</feature>
<sequence length="137" mass="15030">MVDSEKPPFEKKLPEEPKEKGFKRPEKIEDIYKLASSNARDTLAYIALIIGLLLLFFDRLLGGCIIGIIAGLYFSKEIMVIVKNLEDFIENLGVVRSLILGGALLGLLIEAPAIFLGAAVAIGLKQIIFPDDSENVK</sequence>